<dbReference type="PANTHER" id="PTHR30572:SF4">
    <property type="entry name" value="ABC TRANSPORTER PERMEASE YTRF"/>
    <property type="match status" value="1"/>
</dbReference>
<evidence type="ECO:0000256" key="7">
    <source>
        <dbReference type="SAM" id="Phobius"/>
    </source>
</evidence>
<dbReference type="Pfam" id="PF12704">
    <property type="entry name" value="MacB_PCD"/>
    <property type="match status" value="2"/>
</dbReference>
<evidence type="ECO:0000256" key="4">
    <source>
        <dbReference type="ARBA" id="ARBA00022989"/>
    </source>
</evidence>
<evidence type="ECO:0000259" key="9">
    <source>
        <dbReference type="Pfam" id="PF12704"/>
    </source>
</evidence>
<dbReference type="RefSeq" id="WP_090258454.1">
    <property type="nucleotide sequence ID" value="NZ_FOIR01000002.1"/>
</dbReference>
<proteinExistence type="inferred from homology"/>
<dbReference type="NCBIfam" id="NF038404">
    <property type="entry name" value="perm_prefix_2"/>
    <property type="match status" value="1"/>
</dbReference>
<dbReference type="GO" id="GO:0022857">
    <property type="term" value="F:transmembrane transporter activity"/>
    <property type="evidence" value="ECO:0007669"/>
    <property type="project" value="TreeGrafter"/>
</dbReference>
<keyword evidence="5 7" id="KW-0472">Membrane</keyword>
<feature type="domain" description="ABC3 transporter permease C-terminal" evidence="8">
    <location>
        <begin position="748"/>
        <end position="862"/>
    </location>
</feature>
<dbReference type="AlphaFoldDB" id="A0A1I0Q586"/>
<evidence type="ECO:0000256" key="1">
    <source>
        <dbReference type="ARBA" id="ARBA00004651"/>
    </source>
</evidence>
<reference evidence="11" key="1">
    <citation type="submission" date="2016-10" db="EMBL/GenBank/DDBJ databases">
        <authorList>
            <person name="Varghese N."/>
            <person name="Submissions S."/>
        </authorList>
    </citation>
    <scope>NUCLEOTIDE SEQUENCE [LARGE SCALE GENOMIC DNA]</scope>
    <source>
        <strain evidence="11">CGMCC 1.12402</strain>
    </source>
</reference>
<evidence type="ECO:0000313" key="10">
    <source>
        <dbReference type="EMBL" id="SEW21930.1"/>
    </source>
</evidence>
<feature type="transmembrane region" description="Helical" evidence="7">
    <location>
        <begin position="833"/>
        <end position="851"/>
    </location>
</feature>
<comment type="subcellular location">
    <subcellularLocation>
        <location evidence="1">Cell membrane</location>
        <topology evidence="1">Multi-pass membrane protein</topology>
    </subcellularLocation>
</comment>
<dbReference type="InterPro" id="IPR025857">
    <property type="entry name" value="MacB_PCD"/>
</dbReference>
<gene>
    <name evidence="10" type="ORF">SAMN05216290_2012</name>
</gene>
<protein>
    <submittedName>
        <fullName evidence="10">ABC-type antimicrobial peptide transport system, permease component</fullName>
    </submittedName>
</protein>
<feature type="transmembrane region" description="Helical" evidence="7">
    <location>
        <begin position="746"/>
        <end position="766"/>
    </location>
</feature>
<dbReference type="STRING" id="1267423.SAMN05216290_2012"/>
<keyword evidence="4 7" id="KW-1133">Transmembrane helix</keyword>
<keyword evidence="2" id="KW-1003">Cell membrane</keyword>
<dbReference type="Pfam" id="PF02687">
    <property type="entry name" value="FtsX"/>
    <property type="match status" value="2"/>
</dbReference>
<feature type="transmembrane region" description="Helical" evidence="7">
    <location>
        <begin position="506"/>
        <end position="525"/>
    </location>
</feature>
<dbReference type="InterPro" id="IPR050250">
    <property type="entry name" value="Macrolide_Exporter_MacB"/>
</dbReference>
<evidence type="ECO:0000256" key="5">
    <source>
        <dbReference type="ARBA" id="ARBA00023136"/>
    </source>
</evidence>
<sequence length="869" mass="96834">MSKQAPILPPKLPLRFLRWFCSPELLEDVEGDINELFGQRAQQNQNKAKRLFYWDVLLLFRPGIVRSLNIFKGQNNNVMFKNYFKIAMRNALRYKGYTALNLLGLIVGIVSSMLVLLWVSDEQNVDKFHAQGDAIYQVLRNMKQSNGQVSTGTSIPKPLGDLVAAEYSEVTEVTQLSWLMNMSLERANETMEEGGRFASPSFLSMFSFKLLDGNKETALSEPNNILISRAVAEKLFGSNWQSEALGEVIKVDGQFEQQITGVFEDVGNDSTIDFDWLIPAQAYFTANKWVEDWGNGAFETYLLIPDQTKIQAVSNRILMEIKDHTKGNPNAGDEELMLQQFTNRYLYSKFENGAVAGGRIDYVRIMAVVAVFMLLVACINFMNLTTARSSRRSKEIGLRKVMGAPKKSIRIQFFFEAMMLSAVAMALSVAIVMLILPLFNVLVDKTLTLDFLSMNTWYFMLGLTFVVGFLSGSYPAILLPTFSVVQSIKGGVRKQSSFAVYFRKGLVVFQFAISTLLIIGTAVVYKQIDYVLNKDLGMNKDNLLAVSIEGDLAGRLDTYKSELLRLPQVTAVSGASGNPLNYGRSTSSANWEGKSPADGYEINILLTDEDFIETSGMQIVQGRDFDSQLQDSTNFLINEVAAELMGFDDPIGKKLSFWGIDGQIAGVVKNFHMRDLYQPIAPLIITCIDPSMSSVVLVRTDENATDALAAVQGVTKELNPAEDFEYVYIDQEYAESYSNERTMRTLANIFALVSIFISSLGLLGLASYSAEQRSKEIGVRKVHGASIGQVLVLLSKDYSKLILMAFILAVPIGYYFTSDWLAKFEFRTHLDPLVFIIACGIVFGVGILTVVSKSYQAASINPVKSLKEE</sequence>
<dbReference type="InterPro" id="IPR047699">
    <property type="entry name" value="Permease_put_prefix"/>
</dbReference>
<evidence type="ECO:0000313" key="11">
    <source>
        <dbReference type="Proteomes" id="UP000199437"/>
    </source>
</evidence>
<keyword evidence="11" id="KW-1185">Reference proteome</keyword>
<feature type="transmembrane region" description="Helical" evidence="7">
    <location>
        <begin position="801"/>
        <end position="821"/>
    </location>
</feature>
<feature type="transmembrane region" description="Helical" evidence="7">
    <location>
        <begin position="98"/>
        <end position="119"/>
    </location>
</feature>
<evidence type="ECO:0000256" key="6">
    <source>
        <dbReference type="ARBA" id="ARBA00038076"/>
    </source>
</evidence>
<dbReference type="EMBL" id="FOIR01000002">
    <property type="protein sequence ID" value="SEW21930.1"/>
    <property type="molecule type" value="Genomic_DNA"/>
</dbReference>
<keyword evidence="3 7" id="KW-0812">Transmembrane</keyword>
<feature type="transmembrane region" description="Helical" evidence="7">
    <location>
        <begin position="456"/>
        <end position="485"/>
    </location>
</feature>
<dbReference type="OrthoDB" id="5933722at2"/>
<evidence type="ECO:0000259" key="8">
    <source>
        <dbReference type="Pfam" id="PF02687"/>
    </source>
</evidence>
<name>A0A1I0Q586_9BACT</name>
<feature type="transmembrane region" description="Helical" evidence="7">
    <location>
        <begin position="362"/>
        <end position="384"/>
    </location>
</feature>
<feature type="transmembrane region" description="Helical" evidence="7">
    <location>
        <begin position="413"/>
        <end position="436"/>
    </location>
</feature>
<feature type="domain" description="MacB-like periplasmic core" evidence="9">
    <location>
        <begin position="513"/>
        <end position="706"/>
    </location>
</feature>
<dbReference type="GO" id="GO:0005886">
    <property type="term" value="C:plasma membrane"/>
    <property type="evidence" value="ECO:0007669"/>
    <property type="project" value="UniProtKB-SubCell"/>
</dbReference>
<feature type="domain" description="ABC3 transporter permease C-terminal" evidence="8">
    <location>
        <begin position="368"/>
        <end position="477"/>
    </location>
</feature>
<dbReference type="GeneID" id="99986726"/>
<feature type="domain" description="MacB-like periplasmic core" evidence="9">
    <location>
        <begin position="98"/>
        <end position="317"/>
    </location>
</feature>
<organism evidence="10 11">
    <name type="scientific">Roseivirga pacifica</name>
    <dbReference type="NCBI Taxonomy" id="1267423"/>
    <lineage>
        <taxon>Bacteria</taxon>
        <taxon>Pseudomonadati</taxon>
        <taxon>Bacteroidota</taxon>
        <taxon>Cytophagia</taxon>
        <taxon>Cytophagales</taxon>
        <taxon>Roseivirgaceae</taxon>
        <taxon>Roseivirga</taxon>
    </lineage>
</organism>
<dbReference type="Proteomes" id="UP000199437">
    <property type="component" value="Unassembled WGS sequence"/>
</dbReference>
<comment type="similarity">
    <text evidence="6">Belongs to the ABC-4 integral membrane protein family.</text>
</comment>
<evidence type="ECO:0000256" key="2">
    <source>
        <dbReference type="ARBA" id="ARBA00022475"/>
    </source>
</evidence>
<dbReference type="PANTHER" id="PTHR30572">
    <property type="entry name" value="MEMBRANE COMPONENT OF TRANSPORTER-RELATED"/>
    <property type="match status" value="1"/>
</dbReference>
<accession>A0A1I0Q586</accession>
<evidence type="ECO:0000256" key="3">
    <source>
        <dbReference type="ARBA" id="ARBA00022692"/>
    </source>
</evidence>
<dbReference type="InterPro" id="IPR003838">
    <property type="entry name" value="ABC3_permease_C"/>
</dbReference>